<dbReference type="Pfam" id="PF07690">
    <property type="entry name" value="MFS_1"/>
    <property type="match status" value="1"/>
</dbReference>
<dbReference type="SUPFAM" id="SSF103473">
    <property type="entry name" value="MFS general substrate transporter"/>
    <property type="match status" value="1"/>
</dbReference>
<dbReference type="InterPro" id="IPR036259">
    <property type="entry name" value="MFS_trans_sf"/>
</dbReference>
<evidence type="ECO:0000259" key="7">
    <source>
        <dbReference type="PROSITE" id="PS50850"/>
    </source>
</evidence>
<feature type="transmembrane region" description="Helical" evidence="6">
    <location>
        <begin position="181"/>
        <end position="202"/>
    </location>
</feature>
<comment type="subcellular location">
    <subcellularLocation>
        <location evidence="1">Cell membrane</location>
        <topology evidence="1">Multi-pass membrane protein</topology>
    </subcellularLocation>
</comment>
<accession>A0A382M2N2</accession>
<evidence type="ECO:0000256" key="6">
    <source>
        <dbReference type="SAM" id="Phobius"/>
    </source>
</evidence>
<dbReference type="AlphaFoldDB" id="A0A382M2N2"/>
<dbReference type="InterPro" id="IPR050189">
    <property type="entry name" value="MFS_Efflux_Transporters"/>
</dbReference>
<dbReference type="PANTHER" id="PTHR43124:SF3">
    <property type="entry name" value="CHLORAMPHENICOL EFFLUX PUMP RV0191"/>
    <property type="match status" value="1"/>
</dbReference>
<evidence type="ECO:0000313" key="8">
    <source>
        <dbReference type="EMBL" id="SVC41937.1"/>
    </source>
</evidence>
<dbReference type="InterPro" id="IPR011701">
    <property type="entry name" value="MFS"/>
</dbReference>
<keyword evidence="5 6" id="KW-0472">Membrane</keyword>
<feature type="transmembrane region" description="Helical" evidence="6">
    <location>
        <begin position="65"/>
        <end position="82"/>
    </location>
</feature>
<feature type="transmembrane region" description="Helical" evidence="6">
    <location>
        <begin position="118"/>
        <end position="143"/>
    </location>
</feature>
<dbReference type="GO" id="GO:0005886">
    <property type="term" value="C:plasma membrane"/>
    <property type="evidence" value="ECO:0007669"/>
    <property type="project" value="UniProtKB-SubCell"/>
</dbReference>
<feature type="non-terminal residue" evidence="8">
    <location>
        <position position="1"/>
    </location>
</feature>
<dbReference type="GO" id="GO:0022857">
    <property type="term" value="F:transmembrane transporter activity"/>
    <property type="evidence" value="ECO:0007669"/>
    <property type="project" value="InterPro"/>
</dbReference>
<dbReference type="PROSITE" id="PS50850">
    <property type="entry name" value="MFS"/>
    <property type="match status" value="1"/>
</dbReference>
<evidence type="ECO:0000256" key="5">
    <source>
        <dbReference type="ARBA" id="ARBA00023136"/>
    </source>
</evidence>
<feature type="transmembrane region" description="Helical" evidence="6">
    <location>
        <begin position="155"/>
        <end position="175"/>
    </location>
</feature>
<sequence>RHSNFTESIKDNEESKRWKTREVVVDKKFYVYLPLSIATSFISTGLTFHQIFIINQKGWTMDMLGSSYVFLGIFSIIGLIFGGPIIDKYNTKKIILFALLPLFLGVLTLIFFDSYFSMLVYMSLLGLNLGITAPFIGSLWAELYGLESLGSVKALLHACGVFASALSPVIFGYIIDAGFGIVTISVISLVIIIVSTSLPIFYKHIE</sequence>
<organism evidence="8">
    <name type="scientific">marine metagenome</name>
    <dbReference type="NCBI Taxonomy" id="408172"/>
    <lineage>
        <taxon>unclassified sequences</taxon>
        <taxon>metagenomes</taxon>
        <taxon>ecological metagenomes</taxon>
    </lineage>
</organism>
<name>A0A382M2N2_9ZZZZ</name>
<dbReference type="EMBL" id="UINC01090202">
    <property type="protein sequence ID" value="SVC41937.1"/>
    <property type="molecule type" value="Genomic_DNA"/>
</dbReference>
<feature type="transmembrane region" description="Helical" evidence="6">
    <location>
        <begin position="94"/>
        <end position="112"/>
    </location>
</feature>
<protein>
    <recommendedName>
        <fullName evidence="7">Major facilitator superfamily (MFS) profile domain-containing protein</fullName>
    </recommendedName>
</protein>
<evidence type="ECO:0000256" key="1">
    <source>
        <dbReference type="ARBA" id="ARBA00004651"/>
    </source>
</evidence>
<evidence type="ECO:0000256" key="3">
    <source>
        <dbReference type="ARBA" id="ARBA00022692"/>
    </source>
</evidence>
<keyword evidence="3 6" id="KW-0812">Transmembrane</keyword>
<feature type="transmembrane region" description="Helical" evidence="6">
    <location>
        <begin position="29"/>
        <end position="53"/>
    </location>
</feature>
<evidence type="ECO:0000256" key="4">
    <source>
        <dbReference type="ARBA" id="ARBA00022989"/>
    </source>
</evidence>
<reference evidence="8" key="1">
    <citation type="submission" date="2018-05" db="EMBL/GenBank/DDBJ databases">
        <authorList>
            <person name="Lanie J.A."/>
            <person name="Ng W.-L."/>
            <person name="Kazmierczak K.M."/>
            <person name="Andrzejewski T.M."/>
            <person name="Davidsen T.M."/>
            <person name="Wayne K.J."/>
            <person name="Tettelin H."/>
            <person name="Glass J.I."/>
            <person name="Rusch D."/>
            <person name="Podicherti R."/>
            <person name="Tsui H.-C.T."/>
            <person name="Winkler M.E."/>
        </authorList>
    </citation>
    <scope>NUCLEOTIDE SEQUENCE</scope>
</reference>
<evidence type="ECO:0000256" key="2">
    <source>
        <dbReference type="ARBA" id="ARBA00022475"/>
    </source>
</evidence>
<keyword evidence="2" id="KW-1003">Cell membrane</keyword>
<keyword evidence="4 6" id="KW-1133">Transmembrane helix</keyword>
<proteinExistence type="predicted"/>
<dbReference type="PANTHER" id="PTHR43124">
    <property type="entry name" value="PURINE EFFLUX PUMP PBUE"/>
    <property type="match status" value="1"/>
</dbReference>
<dbReference type="Gene3D" id="1.20.1250.20">
    <property type="entry name" value="MFS general substrate transporter like domains"/>
    <property type="match status" value="1"/>
</dbReference>
<feature type="domain" description="Major facilitator superfamily (MFS) profile" evidence="7">
    <location>
        <begin position="1"/>
        <end position="206"/>
    </location>
</feature>
<dbReference type="InterPro" id="IPR020846">
    <property type="entry name" value="MFS_dom"/>
</dbReference>
<gene>
    <name evidence="8" type="ORF">METZ01_LOCUS294791</name>
</gene>